<dbReference type="EMBL" id="JTDN01000001">
    <property type="protein sequence ID" value="KHL25677.1"/>
    <property type="molecule type" value="Genomic_DNA"/>
</dbReference>
<dbReference type="Gene3D" id="1.20.120.520">
    <property type="entry name" value="nmb1532 protein domain like"/>
    <property type="match status" value="1"/>
</dbReference>
<dbReference type="STRING" id="1572751.PK98_03245"/>
<reference evidence="2 3" key="1">
    <citation type="submission" date="2014-11" db="EMBL/GenBank/DDBJ databases">
        <title>Draft genome sequence of Kirrobacter mercurialis.</title>
        <authorList>
            <person name="Coil D.A."/>
            <person name="Eisen J.A."/>
        </authorList>
    </citation>
    <scope>NUCLEOTIDE SEQUENCE [LARGE SCALE GENOMIC DNA]</scope>
    <source>
        <strain evidence="2 3">Coronado</strain>
    </source>
</reference>
<evidence type="ECO:0000259" key="1">
    <source>
        <dbReference type="Pfam" id="PF01814"/>
    </source>
</evidence>
<dbReference type="PANTHER" id="PTHR35585">
    <property type="entry name" value="HHE DOMAIN PROTEIN (AFU_ORTHOLOGUE AFUA_4G00730)"/>
    <property type="match status" value="1"/>
</dbReference>
<dbReference type="OrthoDB" id="7061066at2"/>
<dbReference type="Pfam" id="PF01814">
    <property type="entry name" value="Hemerythrin"/>
    <property type="match status" value="1"/>
</dbReference>
<comment type="caution">
    <text evidence="2">The sequence shown here is derived from an EMBL/GenBank/DDBJ whole genome shotgun (WGS) entry which is preliminary data.</text>
</comment>
<dbReference type="PANTHER" id="PTHR35585:SF1">
    <property type="entry name" value="HHE DOMAIN PROTEIN (AFU_ORTHOLOGUE AFUA_4G00730)"/>
    <property type="match status" value="1"/>
</dbReference>
<dbReference type="InterPro" id="IPR012312">
    <property type="entry name" value="Hemerythrin-like"/>
</dbReference>
<proteinExistence type="predicted"/>
<organism evidence="2 3">
    <name type="scientific">Croceibacterium mercuriale</name>
    <dbReference type="NCBI Taxonomy" id="1572751"/>
    <lineage>
        <taxon>Bacteria</taxon>
        <taxon>Pseudomonadati</taxon>
        <taxon>Pseudomonadota</taxon>
        <taxon>Alphaproteobacteria</taxon>
        <taxon>Sphingomonadales</taxon>
        <taxon>Erythrobacteraceae</taxon>
        <taxon>Croceibacterium</taxon>
    </lineage>
</organism>
<keyword evidence="3" id="KW-1185">Reference proteome</keyword>
<dbReference type="Proteomes" id="UP000030988">
    <property type="component" value="Unassembled WGS sequence"/>
</dbReference>
<protein>
    <recommendedName>
        <fullName evidence="1">Hemerythrin-like domain-containing protein</fullName>
    </recommendedName>
</protein>
<dbReference type="RefSeq" id="WP_039094259.1">
    <property type="nucleotide sequence ID" value="NZ_JTDN01000001.1"/>
</dbReference>
<gene>
    <name evidence="2" type="ORF">PK98_03245</name>
</gene>
<evidence type="ECO:0000313" key="3">
    <source>
        <dbReference type="Proteomes" id="UP000030988"/>
    </source>
</evidence>
<dbReference type="AlphaFoldDB" id="A0A0B2C090"/>
<feature type="domain" description="Hemerythrin-like" evidence="1">
    <location>
        <begin position="42"/>
        <end position="150"/>
    </location>
</feature>
<sequence length="179" mass="20366">MSVLDKLVAAVTPMESEEERAQAHRDAQDLAASNPWLDRALRHHEQIGAAFERARHATTEGDATMAVKQLAEVLIAHSVAEEVVLYPALVMEGHKAHATIAYEEQTLVKVQMAELERLAPLSQEWRDKLEHIRGAVMHHIYEEESTWFPEIAREVSETDRVLLDQRFAEEFNRYMGKAA</sequence>
<name>A0A0B2C090_9SPHN</name>
<evidence type="ECO:0000313" key="2">
    <source>
        <dbReference type="EMBL" id="KHL25677.1"/>
    </source>
</evidence>
<accession>A0A0B2C090</accession>